<accession>A0A6F9EFN3</accession>
<dbReference type="EMBL" id="LR792683">
    <property type="protein sequence ID" value="CAB3396085.1"/>
    <property type="molecule type" value="Genomic_DNA"/>
</dbReference>
<reference evidence="1 2" key="1">
    <citation type="submission" date="2020-04" db="EMBL/GenBank/DDBJ databases">
        <authorList>
            <person name="Hogendoorn C."/>
        </authorList>
    </citation>
    <scope>NUCLEOTIDE SEQUENCE [LARGE SCALE GENOMIC DNA]</scope>
    <source>
        <strain evidence="1">COOX1</strain>
    </source>
</reference>
<dbReference type="InterPro" id="IPR036485">
    <property type="entry name" value="Glu_synth_asu_C_sf"/>
</dbReference>
<dbReference type="AlphaFoldDB" id="A0A6F9EFN3"/>
<dbReference type="GO" id="GO:0016491">
    <property type="term" value="F:oxidoreductase activity"/>
    <property type="evidence" value="ECO:0007669"/>
    <property type="project" value="InterPro"/>
</dbReference>
<protein>
    <submittedName>
        <fullName evidence="1">Glutamate synthase</fullName>
    </submittedName>
</protein>
<dbReference type="SUPFAM" id="SSF69336">
    <property type="entry name" value="Alpha subunit of glutamate synthase, C-terminal domain"/>
    <property type="match status" value="1"/>
</dbReference>
<dbReference type="PANTHER" id="PTHR39673:SF5">
    <property type="entry name" value="TUNGSTEN-CONTAINING FORMYLMETHANOFURAN DEHYDROGENASE 2 SUBUNIT C"/>
    <property type="match status" value="1"/>
</dbReference>
<evidence type="ECO:0000313" key="2">
    <source>
        <dbReference type="Proteomes" id="UP000502196"/>
    </source>
</evidence>
<proteinExistence type="predicted"/>
<organism evidence="1 2">
    <name type="scientific">Kyrpidia spormannii</name>
    <dbReference type="NCBI Taxonomy" id="2055160"/>
    <lineage>
        <taxon>Bacteria</taxon>
        <taxon>Bacillati</taxon>
        <taxon>Bacillota</taxon>
        <taxon>Bacilli</taxon>
        <taxon>Bacillales</taxon>
        <taxon>Alicyclobacillaceae</taxon>
        <taxon>Kyrpidia</taxon>
    </lineage>
</organism>
<dbReference type="CDD" id="cd00504">
    <property type="entry name" value="GXGXG"/>
    <property type="match status" value="1"/>
</dbReference>
<dbReference type="PANTHER" id="PTHR39673">
    <property type="entry name" value="TUNGSTEN FORMYLMETHANOFURAN DEHYDROGENASE, SUBUNIT C (FWDC)"/>
    <property type="match status" value="1"/>
</dbReference>
<dbReference type="RefSeq" id="WP_170086550.1">
    <property type="nucleotide sequence ID" value="NZ_CP047971.1"/>
</dbReference>
<name>A0A6F9EFN3_9BACL</name>
<evidence type="ECO:0000313" key="1">
    <source>
        <dbReference type="EMBL" id="CAB3396085.1"/>
    </source>
</evidence>
<dbReference type="Proteomes" id="UP000502196">
    <property type="component" value="Chromosome"/>
</dbReference>
<sequence>MVQIDCRLKSAVDLNREIRFSTEQGESEVHLIHPEGRHNLAVGILTCVRVTVEGTAGYYCGGLCDGIRLDVHGDTGWGLGENLMSGEIFVSGNAGSAAGASMRGGVVRVEGCAGPRAGISMKGGVLIIEGSVGAMSGFMMQKGAMIIGGDAGEGLGDSMYEGVILVGGRIRALGNDAVVTEPRPEDLDLIRNVGLDTGLDWKRVESGKKLWYFNKKEWDVWKVAL</sequence>
<gene>
    <name evidence="1" type="ORF">COOX1_3331</name>
</gene>
<dbReference type="Gene3D" id="2.160.20.60">
    <property type="entry name" value="Glutamate synthase, alpha subunit, C-terminal domain"/>
    <property type="match status" value="1"/>
</dbReference>